<evidence type="ECO:0000256" key="1">
    <source>
        <dbReference type="ARBA" id="ARBA00022475"/>
    </source>
</evidence>
<evidence type="ECO:0000256" key="7">
    <source>
        <dbReference type="SAM" id="Phobius"/>
    </source>
</evidence>
<accession>A0A094PWS0</accession>
<dbReference type="HAMAP" id="MF_00161">
    <property type="entry name" value="LspA"/>
    <property type="match status" value="1"/>
</dbReference>
<dbReference type="PRINTS" id="PR00781">
    <property type="entry name" value="LIPOSIGPTASE"/>
</dbReference>
<dbReference type="GO" id="GO:0006508">
    <property type="term" value="P:proteolysis"/>
    <property type="evidence" value="ECO:0007669"/>
    <property type="project" value="UniProtKB-KW"/>
</dbReference>
<dbReference type="PANTHER" id="PTHR33695:SF1">
    <property type="entry name" value="LIPOPROTEIN SIGNAL PEPTIDASE"/>
    <property type="match status" value="1"/>
</dbReference>
<reference evidence="8" key="1">
    <citation type="submission" date="2014-06" db="EMBL/GenBank/DDBJ databases">
        <title>Key roles for freshwater Actinobacteria revealed by deep metagenomic sequencing.</title>
        <authorList>
            <person name="Ghai R."/>
            <person name="Mizuno C.M."/>
            <person name="Picazo A."/>
            <person name="Camacho A."/>
            <person name="Rodriguez-Valera F."/>
        </authorList>
    </citation>
    <scope>NUCLEOTIDE SEQUENCE</scope>
</reference>
<dbReference type="GO" id="GO:0004190">
    <property type="term" value="F:aspartic-type endopeptidase activity"/>
    <property type="evidence" value="ECO:0007669"/>
    <property type="project" value="InterPro"/>
</dbReference>
<dbReference type="InterPro" id="IPR001872">
    <property type="entry name" value="Peptidase_A8"/>
</dbReference>
<sequence length="168" mass="18351">MSRSKHAASRWLYLVVALVLIAVDQFTKNLAIANLQPGINNPVVGELLSWRLIYNDSAAFSLGFGQTWILAVLAAAATVATMWFSGRITSRSWALMAGTFLAGVVGNLIDRLIREPSFGNGHVVDFIQIPFNFPVFNLADIFIVSMATLTVIRVFRGENLGGVAPRKK</sequence>
<dbReference type="EMBL" id="JNSL01000157">
    <property type="protein sequence ID" value="KGA14174.1"/>
    <property type="molecule type" value="Genomic_DNA"/>
</dbReference>
<keyword evidence="4" id="KW-0378">Hydrolase</keyword>
<evidence type="ECO:0008006" key="9">
    <source>
        <dbReference type="Google" id="ProtNLM"/>
    </source>
</evidence>
<keyword evidence="3 7" id="KW-0812">Transmembrane</keyword>
<dbReference type="PANTHER" id="PTHR33695">
    <property type="entry name" value="LIPOPROTEIN SIGNAL PEPTIDASE"/>
    <property type="match status" value="1"/>
</dbReference>
<proteinExistence type="inferred from homology"/>
<protein>
    <recommendedName>
        <fullName evidence="9">Lipoprotein signal peptidase</fullName>
    </recommendedName>
</protein>
<evidence type="ECO:0000256" key="6">
    <source>
        <dbReference type="ARBA" id="ARBA00023136"/>
    </source>
</evidence>
<feature type="transmembrane region" description="Helical" evidence="7">
    <location>
        <begin position="129"/>
        <end position="152"/>
    </location>
</feature>
<evidence type="ECO:0000256" key="3">
    <source>
        <dbReference type="ARBA" id="ARBA00022692"/>
    </source>
</evidence>
<dbReference type="GO" id="GO:0016020">
    <property type="term" value="C:membrane"/>
    <property type="evidence" value="ECO:0007669"/>
    <property type="project" value="InterPro"/>
</dbReference>
<keyword evidence="6 7" id="KW-0472">Membrane</keyword>
<evidence type="ECO:0000256" key="2">
    <source>
        <dbReference type="ARBA" id="ARBA00022670"/>
    </source>
</evidence>
<organism evidence="8">
    <name type="scientific">freshwater metagenome</name>
    <dbReference type="NCBI Taxonomy" id="449393"/>
    <lineage>
        <taxon>unclassified sequences</taxon>
        <taxon>metagenomes</taxon>
        <taxon>ecological metagenomes</taxon>
    </lineage>
</organism>
<feature type="transmembrane region" description="Helical" evidence="7">
    <location>
        <begin position="92"/>
        <end position="109"/>
    </location>
</feature>
<evidence type="ECO:0000313" key="8">
    <source>
        <dbReference type="EMBL" id="KGA14174.1"/>
    </source>
</evidence>
<gene>
    <name evidence="8" type="ORF">GM51_17875</name>
</gene>
<dbReference type="AlphaFoldDB" id="A0A094PWS0"/>
<comment type="caution">
    <text evidence="8">The sequence shown here is derived from an EMBL/GenBank/DDBJ whole genome shotgun (WGS) entry which is preliminary data.</text>
</comment>
<keyword evidence="5 7" id="KW-1133">Transmembrane helix</keyword>
<keyword evidence="2" id="KW-0645">Protease</keyword>
<dbReference type="Pfam" id="PF01252">
    <property type="entry name" value="Peptidase_A8"/>
    <property type="match status" value="1"/>
</dbReference>
<evidence type="ECO:0000256" key="5">
    <source>
        <dbReference type="ARBA" id="ARBA00022989"/>
    </source>
</evidence>
<name>A0A094PWS0_9ZZZZ</name>
<evidence type="ECO:0000256" key="4">
    <source>
        <dbReference type="ARBA" id="ARBA00022801"/>
    </source>
</evidence>
<dbReference type="NCBIfam" id="TIGR00077">
    <property type="entry name" value="lspA"/>
    <property type="match status" value="1"/>
</dbReference>
<keyword evidence="1" id="KW-1003">Cell membrane</keyword>
<feature type="transmembrane region" description="Helical" evidence="7">
    <location>
        <begin position="57"/>
        <end position="80"/>
    </location>
</feature>